<keyword evidence="1" id="KW-0695">RNA-directed DNA polymerase</keyword>
<accession>A0A699HM04</accession>
<dbReference type="PANTHER" id="PTHR33116:SF79">
    <property type="entry name" value="REVERSE TRANSCRIPTASE DOMAIN, ZINC FINGER, CCHC-TYPE-RELATED"/>
    <property type="match status" value="1"/>
</dbReference>
<keyword evidence="1" id="KW-0808">Transferase</keyword>
<name>A0A699HM04_TANCI</name>
<keyword evidence="1" id="KW-0548">Nucleotidyltransferase</keyword>
<comment type="caution">
    <text evidence="1">The sequence shown here is derived from an EMBL/GenBank/DDBJ whole genome shotgun (WGS) entry which is preliminary data.</text>
</comment>
<proteinExistence type="predicted"/>
<dbReference type="AlphaFoldDB" id="A0A699HM04"/>
<organism evidence="1">
    <name type="scientific">Tanacetum cinerariifolium</name>
    <name type="common">Dalmatian daisy</name>
    <name type="synonym">Chrysanthemum cinerariifolium</name>
    <dbReference type="NCBI Taxonomy" id="118510"/>
    <lineage>
        <taxon>Eukaryota</taxon>
        <taxon>Viridiplantae</taxon>
        <taxon>Streptophyta</taxon>
        <taxon>Embryophyta</taxon>
        <taxon>Tracheophyta</taxon>
        <taxon>Spermatophyta</taxon>
        <taxon>Magnoliopsida</taxon>
        <taxon>eudicotyledons</taxon>
        <taxon>Gunneridae</taxon>
        <taxon>Pentapetalae</taxon>
        <taxon>asterids</taxon>
        <taxon>campanulids</taxon>
        <taxon>Asterales</taxon>
        <taxon>Asteraceae</taxon>
        <taxon>Asteroideae</taxon>
        <taxon>Anthemideae</taxon>
        <taxon>Anthemidinae</taxon>
        <taxon>Tanacetum</taxon>
    </lineage>
</organism>
<dbReference type="GO" id="GO:0003964">
    <property type="term" value="F:RNA-directed DNA polymerase activity"/>
    <property type="evidence" value="ECO:0007669"/>
    <property type="project" value="UniProtKB-KW"/>
</dbReference>
<dbReference type="EMBL" id="BKCJ010175960">
    <property type="protein sequence ID" value="GEY40736.1"/>
    <property type="molecule type" value="Genomic_DNA"/>
</dbReference>
<protein>
    <submittedName>
        <fullName evidence="1">RNA-directed DNA polymerase, eukaryota, reverse transcriptase zinc-binding domain protein</fullName>
    </submittedName>
</protein>
<evidence type="ECO:0000313" key="1">
    <source>
        <dbReference type="EMBL" id="GEY40736.1"/>
    </source>
</evidence>
<dbReference type="PANTHER" id="PTHR33116">
    <property type="entry name" value="REVERSE TRANSCRIPTASE ZINC-BINDING DOMAIN-CONTAINING PROTEIN-RELATED-RELATED"/>
    <property type="match status" value="1"/>
</dbReference>
<gene>
    <name evidence="1" type="ORF">Tci_412710</name>
</gene>
<sequence>MDVHAGNPQRGDCQRGDWLIKRVVRSTGKIKRLKKQSRLRAKIRAKGAGTNCHVALDTQDEVTTKLKIANTSLDTSIRSCTSWKWLNTSATVATIRDETRQLAAICLSSDSIIKGTSLLKTHDRFHALKMNSCETFPARTSILINGSPTSEFSLKRGLRQGDPLLSFLFIIVMEGLHMALNDGIASTCFMGEVVSIAACADCEAANLLSIGGRLTLIKSVLGSLGMYYFSIFKASEIVIKSLESLRANFFWGSHESSKKLSWVKWSGGLGVGSLSAFNKALLIKWRWRLFNFPNSLWVQVIKAFRGNEAGIDLGGCQTSGTWAKIVGLLIISIRVV</sequence>
<reference evidence="1" key="1">
    <citation type="journal article" date="2019" name="Sci. Rep.">
        <title>Draft genome of Tanacetum cinerariifolium, the natural source of mosquito coil.</title>
        <authorList>
            <person name="Yamashiro T."/>
            <person name="Shiraishi A."/>
            <person name="Satake H."/>
            <person name="Nakayama K."/>
        </authorList>
    </citation>
    <scope>NUCLEOTIDE SEQUENCE</scope>
</reference>